<dbReference type="InterPro" id="IPR036388">
    <property type="entry name" value="WH-like_DNA-bd_sf"/>
</dbReference>
<evidence type="ECO:0000256" key="3">
    <source>
        <dbReference type="ARBA" id="ARBA00023163"/>
    </source>
</evidence>
<evidence type="ECO:0000256" key="1">
    <source>
        <dbReference type="ARBA" id="ARBA00023015"/>
    </source>
</evidence>
<dbReference type="AlphaFoldDB" id="A0A7K0DKL9"/>
<evidence type="ECO:0000256" key="2">
    <source>
        <dbReference type="ARBA" id="ARBA00023125"/>
    </source>
</evidence>
<dbReference type="PANTHER" id="PTHR39515">
    <property type="entry name" value="CONSERVED PROTEIN"/>
    <property type="match status" value="1"/>
</dbReference>
<dbReference type="PROSITE" id="PS50995">
    <property type="entry name" value="HTH_MARR_2"/>
    <property type="match status" value="1"/>
</dbReference>
<evidence type="ECO:0000259" key="4">
    <source>
        <dbReference type="PROSITE" id="PS50995"/>
    </source>
</evidence>
<dbReference type="GO" id="GO:0003700">
    <property type="term" value="F:DNA-binding transcription factor activity"/>
    <property type="evidence" value="ECO:0007669"/>
    <property type="project" value="InterPro"/>
</dbReference>
<evidence type="ECO:0000313" key="6">
    <source>
        <dbReference type="Proteomes" id="UP000431401"/>
    </source>
</evidence>
<protein>
    <submittedName>
        <fullName evidence="5">Putative HTH-type transcriptional regulator</fullName>
    </submittedName>
</protein>
<sequence>MAESALPDTPRTPEQIAAAATELRVVAGRLLRQLRAARADSEVTMSQAVVIGRLAEAPATVADLARAERVRPQSMRVTLAALEERGLVERTPHPTDQRSVLMSLTEAGHRLRRETEQAKQSWLTRAMTEKLTADELDRLMEAVVLLRRLVEP</sequence>
<keyword evidence="2" id="KW-0238">DNA-binding</keyword>
<accession>A0A7K0DKL9</accession>
<dbReference type="Pfam" id="PF12802">
    <property type="entry name" value="MarR_2"/>
    <property type="match status" value="1"/>
</dbReference>
<keyword evidence="3" id="KW-0804">Transcription</keyword>
<dbReference type="SMART" id="SM00347">
    <property type="entry name" value="HTH_MARR"/>
    <property type="match status" value="1"/>
</dbReference>
<dbReference type="SUPFAM" id="SSF46785">
    <property type="entry name" value="Winged helix' DNA-binding domain"/>
    <property type="match status" value="1"/>
</dbReference>
<dbReference type="Gene3D" id="1.10.287.100">
    <property type="match status" value="1"/>
</dbReference>
<dbReference type="PROSITE" id="PS01117">
    <property type="entry name" value="HTH_MARR_1"/>
    <property type="match status" value="1"/>
</dbReference>
<organism evidence="5 6">
    <name type="scientific">Nocardia aurantia</name>
    <dbReference type="NCBI Taxonomy" id="2585199"/>
    <lineage>
        <taxon>Bacteria</taxon>
        <taxon>Bacillati</taxon>
        <taxon>Actinomycetota</taxon>
        <taxon>Actinomycetes</taxon>
        <taxon>Mycobacteriales</taxon>
        <taxon>Nocardiaceae</taxon>
        <taxon>Nocardia</taxon>
    </lineage>
</organism>
<dbReference type="EMBL" id="WEGI01000003">
    <property type="protein sequence ID" value="MQY26218.1"/>
    <property type="molecule type" value="Genomic_DNA"/>
</dbReference>
<dbReference type="InterPro" id="IPR000835">
    <property type="entry name" value="HTH_MarR-typ"/>
</dbReference>
<dbReference type="GO" id="GO:0003677">
    <property type="term" value="F:DNA binding"/>
    <property type="evidence" value="ECO:0007669"/>
    <property type="project" value="UniProtKB-KW"/>
</dbReference>
<dbReference type="PANTHER" id="PTHR39515:SF2">
    <property type="entry name" value="HTH-TYPE TRANSCRIPTIONAL REGULATOR RV0880"/>
    <property type="match status" value="1"/>
</dbReference>
<dbReference type="PRINTS" id="PR00598">
    <property type="entry name" value="HTHMARR"/>
</dbReference>
<evidence type="ECO:0000313" key="5">
    <source>
        <dbReference type="EMBL" id="MQY26218.1"/>
    </source>
</evidence>
<comment type="caution">
    <text evidence="5">The sequence shown here is derived from an EMBL/GenBank/DDBJ whole genome shotgun (WGS) entry which is preliminary data.</text>
</comment>
<reference evidence="5 6" key="1">
    <citation type="submission" date="2019-10" db="EMBL/GenBank/DDBJ databases">
        <title>Nocardia macrotermitis sp. nov. and Nocardia aurantia sp. nov., isolated from the gut of fungus growing-termite Macrotermes natalensis.</title>
        <authorList>
            <person name="Benndorf R."/>
            <person name="Schwitalla J."/>
            <person name="Martin K."/>
            <person name="De Beer W."/>
            <person name="Kaster A.-K."/>
            <person name="Vollmers J."/>
            <person name="Poulsen M."/>
            <person name="Beemelmanns C."/>
        </authorList>
    </citation>
    <scope>NUCLEOTIDE SEQUENCE [LARGE SCALE GENOMIC DNA]</scope>
    <source>
        <strain evidence="5 6">RB56</strain>
    </source>
</reference>
<keyword evidence="1" id="KW-0805">Transcription regulation</keyword>
<dbReference type="InterPro" id="IPR052526">
    <property type="entry name" value="HTH-type_Bedaq_tolerance"/>
</dbReference>
<feature type="domain" description="HTH marR-type" evidence="4">
    <location>
        <begin position="16"/>
        <end position="148"/>
    </location>
</feature>
<proteinExistence type="predicted"/>
<dbReference type="Proteomes" id="UP000431401">
    <property type="component" value="Unassembled WGS sequence"/>
</dbReference>
<dbReference type="InterPro" id="IPR036390">
    <property type="entry name" value="WH_DNA-bd_sf"/>
</dbReference>
<dbReference type="Gene3D" id="1.10.10.10">
    <property type="entry name" value="Winged helix-like DNA-binding domain superfamily/Winged helix DNA-binding domain"/>
    <property type="match status" value="1"/>
</dbReference>
<dbReference type="RefSeq" id="WP_319942734.1">
    <property type="nucleotide sequence ID" value="NZ_WEGI01000003.1"/>
</dbReference>
<name>A0A7K0DKL9_9NOCA</name>
<gene>
    <name evidence="5" type="ORF">NRB56_17800</name>
</gene>
<dbReference type="InterPro" id="IPR023187">
    <property type="entry name" value="Tscrpt_reg_MarR-type_CS"/>
</dbReference>
<keyword evidence="6" id="KW-1185">Reference proteome</keyword>